<gene>
    <name evidence="3" type="ORF">MELLADRAFT_105203</name>
</gene>
<dbReference type="eggNOG" id="KOG4389">
    <property type="taxonomic scope" value="Eukaryota"/>
</dbReference>
<dbReference type="RefSeq" id="XP_007408513.1">
    <property type="nucleotide sequence ID" value="XM_007408451.1"/>
</dbReference>
<evidence type="ECO:0000256" key="1">
    <source>
        <dbReference type="SAM" id="SignalP"/>
    </source>
</evidence>
<dbReference type="InterPro" id="IPR029058">
    <property type="entry name" value="AB_hydrolase_fold"/>
</dbReference>
<dbReference type="InterPro" id="IPR050309">
    <property type="entry name" value="Type-B_Carboxylest/Lipase"/>
</dbReference>
<dbReference type="PANTHER" id="PTHR11559">
    <property type="entry name" value="CARBOXYLESTERASE"/>
    <property type="match status" value="1"/>
</dbReference>
<dbReference type="KEGG" id="mlr:MELLADRAFT_105203"/>
<dbReference type="SUPFAM" id="SSF53474">
    <property type="entry name" value="alpha/beta-Hydrolases"/>
    <property type="match status" value="1"/>
</dbReference>
<evidence type="ECO:0000259" key="2">
    <source>
        <dbReference type="Pfam" id="PF00135"/>
    </source>
</evidence>
<feature type="signal peptide" evidence="1">
    <location>
        <begin position="1"/>
        <end position="20"/>
    </location>
</feature>
<evidence type="ECO:0000313" key="3">
    <source>
        <dbReference type="EMBL" id="EGG08315.1"/>
    </source>
</evidence>
<dbReference type="Proteomes" id="UP000001072">
    <property type="component" value="Unassembled WGS sequence"/>
</dbReference>
<dbReference type="FunCoup" id="F4RH11">
    <property type="interactions" value="1"/>
</dbReference>
<dbReference type="ESTHER" id="9basi-f4rh11">
    <property type="family name" value="Fungal_carboxylesterase_lipase"/>
</dbReference>
<dbReference type="Pfam" id="PF00135">
    <property type="entry name" value="COesterase"/>
    <property type="match status" value="1"/>
</dbReference>
<dbReference type="PROSITE" id="PS00941">
    <property type="entry name" value="CARBOXYLESTERASE_B_2"/>
    <property type="match status" value="1"/>
</dbReference>
<reference evidence="4" key="1">
    <citation type="journal article" date="2011" name="Proc. Natl. Acad. Sci. U.S.A.">
        <title>Obligate biotrophy features unraveled by the genomic analysis of rust fungi.</title>
        <authorList>
            <person name="Duplessis S."/>
            <person name="Cuomo C.A."/>
            <person name="Lin Y.-C."/>
            <person name="Aerts A."/>
            <person name="Tisserant E."/>
            <person name="Veneault-Fourrey C."/>
            <person name="Joly D.L."/>
            <person name="Hacquard S."/>
            <person name="Amselem J."/>
            <person name="Cantarel B.L."/>
            <person name="Chiu R."/>
            <person name="Coutinho P.M."/>
            <person name="Feau N."/>
            <person name="Field M."/>
            <person name="Frey P."/>
            <person name="Gelhaye E."/>
            <person name="Goldberg J."/>
            <person name="Grabherr M.G."/>
            <person name="Kodira C.D."/>
            <person name="Kohler A."/>
            <person name="Kuees U."/>
            <person name="Lindquist E.A."/>
            <person name="Lucas S.M."/>
            <person name="Mago R."/>
            <person name="Mauceli E."/>
            <person name="Morin E."/>
            <person name="Murat C."/>
            <person name="Pangilinan J.L."/>
            <person name="Park R."/>
            <person name="Pearson M."/>
            <person name="Quesneville H."/>
            <person name="Rouhier N."/>
            <person name="Sakthikumar S."/>
            <person name="Salamov A.A."/>
            <person name="Schmutz J."/>
            <person name="Selles B."/>
            <person name="Shapiro H."/>
            <person name="Tanguay P."/>
            <person name="Tuskan G.A."/>
            <person name="Henrissat B."/>
            <person name="Van de Peer Y."/>
            <person name="Rouze P."/>
            <person name="Ellis J.G."/>
            <person name="Dodds P.N."/>
            <person name="Schein J.E."/>
            <person name="Zhong S."/>
            <person name="Hamelin R.C."/>
            <person name="Grigoriev I.V."/>
            <person name="Szabo L.J."/>
            <person name="Martin F."/>
        </authorList>
    </citation>
    <scope>NUCLEOTIDE SEQUENCE [LARGE SCALE GENOMIC DNA]</scope>
    <source>
        <strain evidence="4">98AG31 / pathotype 3-4-7</strain>
    </source>
</reference>
<keyword evidence="1" id="KW-0732">Signal</keyword>
<dbReference type="AlphaFoldDB" id="F4RH11"/>
<dbReference type="InterPro" id="IPR002018">
    <property type="entry name" value="CarbesteraseB"/>
</dbReference>
<organism evidence="4">
    <name type="scientific">Melampsora larici-populina (strain 98AG31 / pathotype 3-4-7)</name>
    <name type="common">Poplar leaf rust fungus</name>
    <dbReference type="NCBI Taxonomy" id="747676"/>
    <lineage>
        <taxon>Eukaryota</taxon>
        <taxon>Fungi</taxon>
        <taxon>Dikarya</taxon>
        <taxon>Basidiomycota</taxon>
        <taxon>Pucciniomycotina</taxon>
        <taxon>Pucciniomycetes</taxon>
        <taxon>Pucciniales</taxon>
        <taxon>Melampsoraceae</taxon>
        <taxon>Melampsora</taxon>
    </lineage>
</organism>
<dbReference type="HOGENOM" id="CLU_006586_10_6_1"/>
<sequence length="547" mass="58811">MFITPVFIAVCQLLLLKVGPGPNNVVLDYGDFTGKDQAGLQSWTSIPFAEPPLGERRFASPVAPIKKYPNYDATKPSPGCPNPDPLAGSDASTVLKILRSLPKGVVPAEKTNTGQEDCLTLDIIKPSGLPKDAKLPVIFWIPQESSNTDNPTGLINHAKATQKPVIWVAVNWRRFAFGFLGGKEIAAADAANLGLKDQRLAMEWVQKYIANFGGDPKRVTLYGSNLGSMAVSHHLVAFNGQHNNLFQAAILGGAVALPSPAVLDGQKTYDRFVQAVGCPIGPGSLACLRQATFQKLIAACNTFPGLFAVNRYPIPFHTVVDGKFLTGSIETLAKAGKIAKVPIIVGAVEDSGTVDTLVEAAHIFDEAGVIDWLKKILPGAQPEQLSHLLTLYPSNPAEGSPFNTGLANVLSPVSKQMAAMFGDIAFQGIRRYFTQSIQASTTVYGFIDHGLKGTPFLGSFFGANTLSALSAQSSPRSDDIQNRYLSFVYTQDPNPKGSTVQWPKYGPSSQLLQFNDDGMDKIVPDNFRQAQIAYYTTNLMGDSTKGH</sequence>
<evidence type="ECO:0000313" key="4">
    <source>
        <dbReference type="Proteomes" id="UP000001072"/>
    </source>
</evidence>
<dbReference type="InterPro" id="IPR019819">
    <property type="entry name" value="Carboxylesterase_B_CS"/>
</dbReference>
<dbReference type="EMBL" id="GL883101">
    <property type="protein sequence ID" value="EGG08315.1"/>
    <property type="molecule type" value="Genomic_DNA"/>
</dbReference>
<keyword evidence="4" id="KW-1185">Reference proteome</keyword>
<dbReference type="OrthoDB" id="408631at2759"/>
<protein>
    <recommendedName>
        <fullName evidence="2">Carboxylesterase type B domain-containing protein</fullName>
    </recommendedName>
</protein>
<dbReference type="VEuPathDB" id="FungiDB:MELLADRAFT_105203"/>
<feature type="domain" description="Carboxylesterase type B" evidence="2">
    <location>
        <begin position="25"/>
        <end position="518"/>
    </location>
</feature>
<feature type="chain" id="PRO_5003315212" description="Carboxylesterase type B domain-containing protein" evidence="1">
    <location>
        <begin position="21"/>
        <end position="547"/>
    </location>
</feature>
<proteinExistence type="predicted"/>
<dbReference type="InParanoid" id="F4RH11"/>
<dbReference type="GeneID" id="18922527"/>
<name>F4RH11_MELLP</name>
<dbReference type="Gene3D" id="3.40.50.1820">
    <property type="entry name" value="alpha/beta hydrolase"/>
    <property type="match status" value="1"/>
</dbReference>
<accession>F4RH11</accession>